<evidence type="ECO:0000313" key="2">
    <source>
        <dbReference type="EMBL" id="SLM24895.1"/>
    </source>
</evidence>
<feature type="region of interest" description="Disordered" evidence="1">
    <location>
        <begin position="1"/>
        <end position="20"/>
    </location>
</feature>
<name>A0A1W1GZX6_9GAMM</name>
<organism evidence="2 3">
    <name type="scientific">Stenotrophomonas indicatrix</name>
    <dbReference type="NCBI Taxonomy" id="2045451"/>
    <lineage>
        <taxon>Bacteria</taxon>
        <taxon>Pseudomonadati</taxon>
        <taxon>Pseudomonadota</taxon>
        <taxon>Gammaproteobacteria</taxon>
        <taxon>Lysobacterales</taxon>
        <taxon>Lysobacteraceae</taxon>
        <taxon>Stenotrophomonas</taxon>
    </lineage>
</organism>
<protein>
    <submittedName>
        <fullName evidence="2">Uncharacterized protein</fullName>
    </submittedName>
</protein>
<dbReference type="EMBL" id="FWEU01000003">
    <property type="protein sequence ID" value="SLM24895.1"/>
    <property type="molecule type" value="Genomic_DNA"/>
</dbReference>
<sequence>MPAEVTSVRGSSTLLQEVGESGQADSLPIWAFGTTENGAPGEIEEPFIGPSGEPARAFQTAAHHLRYLQQPTTVVFLPQNVAEEEQPCVGHARFLSVLLMVPQSTAPVVLELCAMRRIAVCRATPRKMDVEPRPSMAAWPSRAGLSAEGCRALIEYGTPYWPSTASLLGCFVFGLGRGAVLTWWKRELSPLARGQCNWAPRGDY</sequence>
<gene>
    <name evidence="2" type="ORF">SAMN04488690_2623</name>
</gene>
<dbReference type="AlphaFoldDB" id="A0A1W1GZX6"/>
<reference evidence="3" key="1">
    <citation type="submission" date="2016-10" db="EMBL/GenBank/DDBJ databases">
        <authorList>
            <person name="Varghese N."/>
        </authorList>
    </citation>
    <scope>NUCLEOTIDE SEQUENCE [LARGE SCALE GENOMIC DNA]</scope>
    <source>
        <strain evidence="3">92MFCol6.1</strain>
    </source>
</reference>
<proteinExistence type="predicted"/>
<evidence type="ECO:0000313" key="3">
    <source>
        <dbReference type="Proteomes" id="UP000191133"/>
    </source>
</evidence>
<accession>A0A1W1GZX6</accession>
<dbReference type="Proteomes" id="UP000191133">
    <property type="component" value="Unassembled WGS sequence"/>
</dbReference>
<evidence type="ECO:0000256" key="1">
    <source>
        <dbReference type="SAM" id="MobiDB-lite"/>
    </source>
</evidence>